<organism evidence="2 3">
    <name type="scientific">Paenibacillus gyeongsangnamensis</name>
    <dbReference type="NCBI Taxonomy" id="3388067"/>
    <lineage>
        <taxon>Bacteria</taxon>
        <taxon>Bacillati</taxon>
        <taxon>Bacillota</taxon>
        <taxon>Bacilli</taxon>
        <taxon>Bacillales</taxon>
        <taxon>Paenibacillaceae</taxon>
        <taxon>Paenibacillus</taxon>
    </lineage>
</organism>
<dbReference type="EMBL" id="JAQAGZ010000005">
    <property type="protein sequence ID" value="MCZ8512514.1"/>
    <property type="molecule type" value="Genomic_DNA"/>
</dbReference>
<keyword evidence="3" id="KW-1185">Reference proteome</keyword>
<dbReference type="Pfam" id="PF07833">
    <property type="entry name" value="Cu_amine_oxidN1"/>
    <property type="match status" value="1"/>
</dbReference>
<name>A0ABT4Q6L3_9BACL</name>
<dbReference type="Gene3D" id="3.20.20.370">
    <property type="entry name" value="Glycoside hydrolase/deacetylase"/>
    <property type="match status" value="1"/>
</dbReference>
<dbReference type="InterPro" id="IPR011330">
    <property type="entry name" value="Glyco_hydro/deAcase_b/a-brl"/>
</dbReference>
<dbReference type="Gene3D" id="3.30.457.10">
    <property type="entry name" value="Copper amine oxidase-like, N-terminal domain"/>
    <property type="match status" value="1"/>
</dbReference>
<dbReference type="CDD" id="cd10944">
    <property type="entry name" value="CE4_SmPgdA_like"/>
    <property type="match status" value="1"/>
</dbReference>
<dbReference type="RefSeq" id="WP_269880968.1">
    <property type="nucleotide sequence ID" value="NZ_JAQAGZ010000005.1"/>
</dbReference>
<dbReference type="InterPro" id="IPR012854">
    <property type="entry name" value="Cu_amine_oxidase-like_N"/>
</dbReference>
<sequence length="470" mass="52081">MTYRHNNDSTQRGIAIRIWLLVLLLLFPAGLIQGIAKADGETEAEAAYNQLKAGKRVDSGKSYVKPEQPTVYLTFDDGPSKLTPKVLDILKEEGVKATFFVLGNQVEAYPRTAERIVKEGHAIGNHSYNHVYEQLYSGFGNFWSQIRKTDGIISETTGIAPRLIRAPGGTAGNFDSFYFYYLEQAGYEVVDWNVDSGDATRPGVKAQEIIRAIQNTPYRWEHIVLMHDGTGHDESVKALPEVIRWFKEKGYAFASLSTEVKPVQFSVGKSKWGRSVSWSAFTSQWDASLEREDEWGDKLVAEEAVEAPKTAVAAAEPPGPERLEIELGERKLLLSRDGYVFRNGYFSLPLRQLTEAMGGTVDWDGEKRTAIVRYGITRVDYDLSRLTLRVYRGADPANPAAQPAATVSLPEMELRNGVLYVPLRRSLELTGGSILSYEAPGADGTARIATTLHGGFSWAGGLIPLRREGV</sequence>
<dbReference type="InterPro" id="IPR036582">
    <property type="entry name" value="Mao_N_sf"/>
</dbReference>
<dbReference type="PANTHER" id="PTHR10587">
    <property type="entry name" value="GLYCOSYL TRANSFERASE-RELATED"/>
    <property type="match status" value="1"/>
</dbReference>
<evidence type="ECO:0000313" key="3">
    <source>
        <dbReference type="Proteomes" id="UP001527882"/>
    </source>
</evidence>
<dbReference type="SUPFAM" id="SSF88713">
    <property type="entry name" value="Glycoside hydrolase/deacetylase"/>
    <property type="match status" value="1"/>
</dbReference>
<dbReference type="Proteomes" id="UP001527882">
    <property type="component" value="Unassembled WGS sequence"/>
</dbReference>
<protein>
    <submittedName>
        <fullName evidence="2">Polysaccharide deacetylase family protein</fullName>
    </submittedName>
</protein>
<comment type="caution">
    <text evidence="2">The sequence shown here is derived from an EMBL/GenBank/DDBJ whole genome shotgun (WGS) entry which is preliminary data.</text>
</comment>
<dbReference type="Pfam" id="PF01522">
    <property type="entry name" value="Polysacc_deac_1"/>
    <property type="match status" value="1"/>
</dbReference>
<dbReference type="InterPro" id="IPR002509">
    <property type="entry name" value="NODB_dom"/>
</dbReference>
<evidence type="ECO:0000313" key="2">
    <source>
        <dbReference type="EMBL" id="MCZ8512514.1"/>
    </source>
</evidence>
<dbReference type="InterPro" id="IPR050248">
    <property type="entry name" value="Polysacc_deacetylase_ArnD"/>
</dbReference>
<accession>A0ABT4Q6L3</accession>
<dbReference type="PROSITE" id="PS51677">
    <property type="entry name" value="NODB"/>
    <property type="match status" value="1"/>
</dbReference>
<feature type="domain" description="NodB homology" evidence="1">
    <location>
        <begin position="69"/>
        <end position="254"/>
    </location>
</feature>
<reference evidence="2 3" key="1">
    <citation type="submission" date="2022-12" db="EMBL/GenBank/DDBJ databases">
        <title>Draft genome sequence of Paenibacillus sp. dW9.</title>
        <authorList>
            <person name="Choi E.-W."/>
            <person name="Kim D.-U."/>
        </authorList>
    </citation>
    <scope>NUCLEOTIDE SEQUENCE [LARGE SCALE GENOMIC DNA]</scope>
    <source>
        <strain evidence="3">dW9</strain>
    </source>
</reference>
<gene>
    <name evidence="2" type="ORF">O9H85_08805</name>
</gene>
<evidence type="ECO:0000259" key="1">
    <source>
        <dbReference type="PROSITE" id="PS51677"/>
    </source>
</evidence>
<proteinExistence type="predicted"/>